<dbReference type="Gene3D" id="3.40.50.10740">
    <property type="entry name" value="Class I glutamine amidotransferase-like"/>
    <property type="match status" value="1"/>
</dbReference>
<evidence type="ECO:0000256" key="5">
    <source>
        <dbReference type="ARBA" id="ARBA00022825"/>
    </source>
</evidence>
<dbReference type="CDD" id="cd07025">
    <property type="entry name" value="Peptidase_S66"/>
    <property type="match status" value="1"/>
</dbReference>
<proteinExistence type="inferred from homology"/>
<dbReference type="RefSeq" id="WP_265992269.1">
    <property type="nucleotide sequence ID" value="NZ_CP110973.1"/>
</dbReference>
<feature type="domain" description="LD-carboxypeptidase N-terminal" evidence="6">
    <location>
        <begin position="13"/>
        <end position="129"/>
    </location>
</feature>
<dbReference type="Gene3D" id="3.50.30.60">
    <property type="entry name" value="LD-carboxypeptidase A C-terminal domain-like"/>
    <property type="match status" value="1"/>
</dbReference>
<dbReference type="PIRSF" id="PIRSF028757">
    <property type="entry name" value="LD-carboxypeptidase"/>
    <property type="match status" value="1"/>
</dbReference>
<dbReference type="InterPro" id="IPR040921">
    <property type="entry name" value="Peptidase_S66C"/>
</dbReference>
<name>A0ABW3QIT7_9BACT</name>
<dbReference type="Proteomes" id="UP001597116">
    <property type="component" value="Unassembled WGS sequence"/>
</dbReference>
<dbReference type="InterPro" id="IPR027478">
    <property type="entry name" value="LdcA_N"/>
</dbReference>
<dbReference type="InterPro" id="IPR027461">
    <property type="entry name" value="Carboxypeptidase_A_C_sf"/>
</dbReference>
<evidence type="ECO:0000256" key="1">
    <source>
        <dbReference type="ARBA" id="ARBA00010233"/>
    </source>
</evidence>
<protein>
    <submittedName>
        <fullName evidence="8">LD-carboxypeptidase</fullName>
    </submittedName>
</protein>
<evidence type="ECO:0000313" key="8">
    <source>
        <dbReference type="EMBL" id="MFD1141778.1"/>
    </source>
</evidence>
<evidence type="ECO:0000259" key="7">
    <source>
        <dbReference type="Pfam" id="PF17676"/>
    </source>
</evidence>
<dbReference type="SUPFAM" id="SSF52317">
    <property type="entry name" value="Class I glutamine amidotransferase-like"/>
    <property type="match status" value="1"/>
</dbReference>
<feature type="domain" description="LD-carboxypeptidase C-terminal" evidence="7">
    <location>
        <begin position="173"/>
        <end position="290"/>
    </location>
</feature>
<keyword evidence="9" id="KW-1185">Reference proteome</keyword>
<keyword evidence="4" id="KW-0378">Hydrolase</keyword>
<keyword evidence="2" id="KW-0121">Carboxypeptidase</keyword>
<dbReference type="InterPro" id="IPR040449">
    <property type="entry name" value="Peptidase_S66_N"/>
</dbReference>
<dbReference type="SUPFAM" id="SSF141986">
    <property type="entry name" value="LD-carboxypeptidase A C-terminal domain-like"/>
    <property type="match status" value="1"/>
</dbReference>
<keyword evidence="5" id="KW-0720">Serine protease</keyword>
<sequence>MIRPPFLQPGQQVGLMAMASRLDYETLRPSLRILRDEWQLEVVEGESLQSSHYQFAGDDFVRGRDLQQMLDNPDIRAVFSARGGYGSYRILDQLDFTQFLKAPKWIIGFSDITVLHCHLHRMGVQSLHAIMPKLFGTEGAEESIETLRRLLFGEPVDPYTSPADSLNRPGTASGQLVGGNLTLLTHTLCTPSDVDLSGKILFIEDIDETLYSVDRMMIQFRRSGRLAGLAGLVVGQFSEMRINESAPFGKTVNEIIAEQVAGFDFPVCFNFPVGHVPRNLAMPVGRVAQLEVTEAGSRLLFGETTAGPPRQ</sequence>
<reference evidence="9" key="1">
    <citation type="journal article" date="2019" name="Int. J. Syst. Evol. Microbiol.">
        <title>The Global Catalogue of Microorganisms (GCM) 10K type strain sequencing project: providing services to taxonomists for standard genome sequencing and annotation.</title>
        <authorList>
            <consortium name="The Broad Institute Genomics Platform"/>
            <consortium name="The Broad Institute Genome Sequencing Center for Infectious Disease"/>
            <person name="Wu L."/>
            <person name="Ma J."/>
        </authorList>
    </citation>
    <scope>NUCLEOTIDE SEQUENCE [LARGE SCALE GENOMIC DNA]</scope>
    <source>
        <strain evidence="9">CCUG 55608</strain>
    </source>
</reference>
<keyword evidence="3" id="KW-0645">Protease</keyword>
<organism evidence="8 9">
    <name type="scientific">Larkinella insperata</name>
    <dbReference type="NCBI Taxonomy" id="332158"/>
    <lineage>
        <taxon>Bacteria</taxon>
        <taxon>Pseudomonadati</taxon>
        <taxon>Bacteroidota</taxon>
        <taxon>Cytophagia</taxon>
        <taxon>Cytophagales</taxon>
        <taxon>Spirosomataceae</taxon>
        <taxon>Larkinella</taxon>
    </lineage>
</organism>
<evidence type="ECO:0000256" key="2">
    <source>
        <dbReference type="ARBA" id="ARBA00022645"/>
    </source>
</evidence>
<dbReference type="Pfam" id="PF17676">
    <property type="entry name" value="Peptidase_S66C"/>
    <property type="match status" value="1"/>
</dbReference>
<gene>
    <name evidence="8" type="ORF">ACFQ4C_11695</name>
</gene>
<evidence type="ECO:0000256" key="3">
    <source>
        <dbReference type="ARBA" id="ARBA00022670"/>
    </source>
</evidence>
<dbReference type="InterPro" id="IPR029062">
    <property type="entry name" value="Class_I_gatase-like"/>
</dbReference>
<dbReference type="PANTHER" id="PTHR30237">
    <property type="entry name" value="MURAMOYLTETRAPEPTIDE CARBOXYPEPTIDASE"/>
    <property type="match status" value="1"/>
</dbReference>
<dbReference type="PANTHER" id="PTHR30237:SF2">
    <property type="entry name" value="MUREIN TETRAPEPTIDE CARBOXYPEPTIDASE"/>
    <property type="match status" value="1"/>
</dbReference>
<accession>A0ABW3QIT7</accession>
<dbReference type="InterPro" id="IPR003507">
    <property type="entry name" value="S66_fam"/>
</dbReference>
<evidence type="ECO:0000313" key="9">
    <source>
        <dbReference type="Proteomes" id="UP001597116"/>
    </source>
</evidence>
<dbReference type="EMBL" id="JBHTLP010000008">
    <property type="protein sequence ID" value="MFD1141778.1"/>
    <property type="molecule type" value="Genomic_DNA"/>
</dbReference>
<comment type="caution">
    <text evidence="8">The sequence shown here is derived from an EMBL/GenBank/DDBJ whole genome shotgun (WGS) entry which is preliminary data.</text>
</comment>
<evidence type="ECO:0000259" key="6">
    <source>
        <dbReference type="Pfam" id="PF02016"/>
    </source>
</evidence>
<evidence type="ECO:0000256" key="4">
    <source>
        <dbReference type="ARBA" id="ARBA00022801"/>
    </source>
</evidence>
<dbReference type="Pfam" id="PF02016">
    <property type="entry name" value="Peptidase_S66"/>
    <property type="match status" value="1"/>
</dbReference>
<comment type="similarity">
    <text evidence="1">Belongs to the peptidase S66 family.</text>
</comment>